<dbReference type="PANTHER" id="PTHR39431:SF1">
    <property type="entry name" value="FRPA_C-RELATED PROTEIN"/>
    <property type="match status" value="1"/>
</dbReference>
<dbReference type="Proteomes" id="UP000242886">
    <property type="component" value="Chromosome SDENCHOL"/>
</dbReference>
<dbReference type="SUPFAM" id="SSF51120">
    <property type="entry name" value="beta-Roll"/>
    <property type="match status" value="1"/>
</dbReference>
<dbReference type="PRINTS" id="PR01488">
    <property type="entry name" value="RTXTOXINA"/>
</dbReference>
<dbReference type="InterPro" id="IPR018511">
    <property type="entry name" value="Hemolysin-typ_Ca-bd_CS"/>
</dbReference>
<dbReference type="Gene3D" id="3.40.50.1820">
    <property type="entry name" value="alpha/beta hydrolase"/>
    <property type="match status" value="1"/>
</dbReference>
<evidence type="ECO:0000313" key="7">
    <source>
        <dbReference type="EMBL" id="SMB25560.1"/>
    </source>
</evidence>
<dbReference type="PROSITE" id="PS00330">
    <property type="entry name" value="HEMOLYSIN_CALCIUM"/>
    <property type="match status" value="3"/>
</dbReference>
<evidence type="ECO:0000256" key="3">
    <source>
        <dbReference type="ARBA" id="ARBA00022737"/>
    </source>
</evidence>
<dbReference type="EMBL" id="LT837803">
    <property type="protein sequence ID" value="SMB25560.1"/>
    <property type="molecule type" value="Genomic_DNA"/>
</dbReference>
<evidence type="ECO:0000256" key="6">
    <source>
        <dbReference type="SAM" id="MobiDB-lite"/>
    </source>
</evidence>
<evidence type="ECO:0000313" key="8">
    <source>
        <dbReference type="Proteomes" id="UP000242886"/>
    </source>
</evidence>
<dbReference type="InterPro" id="IPR028974">
    <property type="entry name" value="TSP_type-3_rpt"/>
</dbReference>
<dbReference type="InterPro" id="IPR003995">
    <property type="entry name" value="RTX_toxin_determinant-A"/>
</dbReference>
<keyword evidence="8" id="KW-1185">Reference proteome</keyword>
<reference evidence="7" key="1">
    <citation type="submission" date="2017-03" db="EMBL/GenBank/DDBJ databases">
        <authorList>
            <consortium name="AG Boll"/>
        </authorList>
    </citation>
    <scope>NUCLEOTIDE SEQUENCE [LARGE SCALE GENOMIC DNA]</scope>
    <source>
        <strain evidence="7">Chol</strain>
    </source>
</reference>
<evidence type="ECO:0000256" key="5">
    <source>
        <dbReference type="ARBA" id="ARBA00023136"/>
    </source>
</evidence>
<evidence type="ECO:0008006" key="9">
    <source>
        <dbReference type="Google" id="ProtNLM"/>
    </source>
</evidence>
<dbReference type="GO" id="GO:0016020">
    <property type="term" value="C:membrane"/>
    <property type="evidence" value="ECO:0007669"/>
    <property type="project" value="UniProtKB-SubCell"/>
</dbReference>
<dbReference type="PRINTS" id="PR00313">
    <property type="entry name" value="CABNDNGRPT"/>
</dbReference>
<dbReference type="InterPro" id="IPR011049">
    <property type="entry name" value="Serralysin-like_metalloprot_C"/>
</dbReference>
<keyword evidence="4" id="KW-0843">Virulence</keyword>
<dbReference type="InterPro" id="IPR001343">
    <property type="entry name" value="Hemolysn_Ca-bd"/>
</dbReference>
<feature type="compositionally biased region" description="Low complexity" evidence="6">
    <location>
        <begin position="768"/>
        <end position="780"/>
    </location>
</feature>
<dbReference type="GO" id="GO:0005576">
    <property type="term" value="C:extracellular region"/>
    <property type="evidence" value="ECO:0007669"/>
    <property type="project" value="InterPro"/>
</dbReference>
<dbReference type="InterPro" id="IPR029058">
    <property type="entry name" value="AB_hydrolase_fold"/>
</dbReference>
<dbReference type="GO" id="GO:0005509">
    <property type="term" value="F:calcium ion binding"/>
    <property type="evidence" value="ECO:0007669"/>
    <property type="project" value="InterPro"/>
</dbReference>
<keyword evidence="2" id="KW-0800">Toxin</keyword>
<proteinExistence type="predicted"/>
<keyword evidence="3" id="KW-0677">Repeat</keyword>
<dbReference type="AlphaFoldDB" id="A0A7Z7MVG6"/>
<sequence>MATNEVLAKLTELGYKNEGTLSGWDRLDIPVKDNPAGYDGAAFYNPLTNEVVVVSRGTEPPPGDGDWTANAQMLARKAPDQYQHAQDFLAQVSARYQDANFTLTGHSLGGALTQLLAAETGLKAVTFNAYGAAELVADLNARYNLNIDANGTHENITNHRTQFDAVSTVPGTTHLGEVQVHLTTSETIVAINLRLITGLVPLPVLGDIGLGYWSHKIDRFTTEVFPLPGNELIPNLLGLANLAGRGSIYDVQRISIANLLITRLTTLFASAETQASPLILDLDGDGVETLSKAEGVHFDHDGNGFAELSGWVGKDDGLLVWDRNGNGQIDAGSELFGNNTRLANGQKAANGFAALAELDSNGDGKIDANDAGFANLRIWRDADSDGLTDAGELLTLEAAGVLSLNTAYTTASTITNGNAYKQNGSYKLSSGGTAAMSDVWFAADYARTEEKNRIDLPEDIAALPDLAGFGNVRSLRQAMAQDETGALRALVEQFVAEPSAAVRNGLITQIIYTWAGVTQIAPNSRGSYIDARKLAALEIFLGDAFRQSGNANPANAAAGLLDSAFNELAGWVNAHLMLQTHSADLYGSIGLAWNETTGSFDLDVSQTLALLQSEYAANPGTGIIRLISFFDELAVFGDTGLEIRNRLKEYGDPAGDGFSFFLAQEVDELTQGSTGNDTLKAANAKNTLLVGWDGNDTLNGGSGNDSLYGGNGNDTLTGGSGNDILDGGAGNDTLDGGDGKTSWTAAPATTVWTVDRATTPICSAKAMSRTPWSSTTTPRPAGSTSCNSRPASCRTK</sequence>
<evidence type="ECO:0000256" key="1">
    <source>
        <dbReference type="ARBA" id="ARBA00004370"/>
    </source>
</evidence>
<gene>
    <name evidence="7" type="ORF">SDENCHOL_11289</name>
</gene>
<dbReference type="Gene3D" id="2.150.10.10">
    <property type="entry name" value="Serralysin-like metalloprotease, C-terminal"/>
    <property type="match status" value="1"/>
</dbReference>
<name>A0A7Z7MVG6_9PROT</name>
<comment type="subcellular location">
    <subcellularLocation>
        <location evidence="1">Membrane</location>
    </subcellularLocation>
</comment>
<organism evidence="7 8">
    <name type="scientific">Sterolibacterium denitrificans</name>
    <dbReference type="NCBI Taxonomy" id="157592"/>
    <lineage>
        <taxon>Bacteria</taxon>
        <taxon>Pseudomonadati</taxon>
        <taxon>Pseudomonadota</taxon>
        <taxon>Betaproteobacteria</taxon>
        <taxon>Nitrosomonadales</taxon>
        <taxon>Sterolibacteriaceae</taxon>
        <taxon>Sterolibacterium</taxon>
    </lineage>
</organism>
<feature type="region of interest" description="Disordered" evidence="6">
    <location>
        <begin position="766"/>
        <end position="796"/>
    </location>
</feature>
<evidence type="ECO:0000256" key="2">
    <source>
        <dbReference type="ARBA" id="ARBA00022656"/>
    </source>
</evidence>
<keyword evidence="5" id="KW-0472">Membrane</keyword>
<accession>A0A7Z7MVG6</accession>
<dbReference type="PANTHER" id="PTHR39431">
    <property type="entry name" value="FRPA/C-RELATED PROTEIN"/>
    <property type="match status" value="1"/>
</dbReference>
<dbReference type="GO" id="GO:0090729">
    <property type="term" value="F:toxin activity"/>
    <property type="evidence" value="ECO:0007669"/>
    <property type="project" value="UniProtKB-KW"/>
</dbReference>
<dbReference type="SUPFAM" id="SSF103647">
    <property type="entry name" value="TSP type-3 repeat"/>
    <property type="match status" value="1"/>
</dbReference>
<dbReference type="Pfam" id="PF00353">
    <property type="entry name" value="HemolysinCabind"/>
    <property type="match status" value="1"/>
</dbReference>
<dbReference type="SUPFAM" id="SSF53474">
    <property type="entry name" value="alpha/beta-Hydrolases"/>
    <property type="match status" value="1"/>
</dbReference>
<dbReference type="Pfam" id="PF26363">
    <property type="entry name" value="Phospholipase-like"/>
    <property type="match status" value="1"/>
</dbReference>
<feature type="region of interest" description="Disordered" evidence="6">
    <location>
        <begin position="719"/>
        <end position="741"/>
    </location>
</feature>
<protein>
    <recommendedName>
        <fullName evidence="9">Fungal lipase-like domain-containing protein</fullName>
    </recommendedName>
</protein>
<evidence type="ECO:0000256" key="4">
    <source>
        <dbReference type="ARBA" id="ARBA00023026"/>
    </source>
</evidence>